<evidence type="ECO:0000313" key="2">
    <source>
        <dbReference type="EMBL" id="XCI81545.1"/>
    </source>
</evidence>
<dbReference type="AlphaFoldDB" id="A0AAU8I7G5"/>
<reference evidence="1 3" key="1">
    <citation type="journal article" date="2022" name="Curr. Microbiol.">
        <title>Xanthomonas indica sp. nov., a Novel Member of Non-Pathogenic Xanthomonas Community from Healthy Rice Seeds.</title>
        <authorList>
            <person name="Rana R."/>
            <person name="Madhavan V.N."/>
            <person name="Saroha T."/>
            <person name="Bansal K."/>
            <person name="Kaur A."/>
            <person name="Sonti R.V."/>
            <person name="Patel H.K."/>
            <person name="Patil P.B."/>
        </authorList>
    </citation>
    <scope>NUCLEOTIDE SEQUENCE [LARGE SCALE GENOMIC DNA]</scope>
    <source>
        <strain evidence="1 3">PPL560</strain>
    </source>
</reference>
<dbReference type="InterPro" id="IPR002763">
    <property type="entry name" value="DUF72"/>
</dbReference>
<dbReference type="PANTHER" id="PTHR30348:SF14">
    <property type="entry name" value="BLR8050 PROTEIN"/>
    <property type="match status" value="1"/>
</dbReference>
<accession>A0AAU8I7G5</accession>
<keyword evidence="3" id="KW-1185">Reference proteome</keyword>
<dbReference type="EMBL" id="JAKJPQ010000006">
    <property type="protein sequence ID" value="MCI2261512.1"/>
    <property type="molecule type" value="Genomic_DNA"/>
</dbReference>
<dbReference type="Pfam" id="PF01904">
    <property type="entry name" value="DUF72"/>
    <property type="match status" value="1"/>
</dbReference>
<dbReference type="KEGG" id="xin:Q7W82_05135"/>
<evidence type="ECO:0000313" key="3">
    <source>
        <dbReference type="Proteomes" id="UP001430647"/>
    </source>
</evidence>
<protein>
    <submittedName>
        <fullName evidence="2">DUF72 domain-containing protein</fullName>
    </submittedName>
</protein>
<name>A0AAU8I7G5_9XANT</name>
<proteinExistence type="predicted"/>
<sequence>MPTASPRRADAAPNIRVGCAGWSIASTQRALVGDGASQLARYATRFDAVEINSTFYRAHRASTYQRWADSVPAAFRFSAKVPRTITHDARLYRVAPLLQTFLGEVGHLGDKLGCLLVQLPPSLAFDARTAATFFAMLRRRWHGGIACEPRHASWFSARAEALWQRHRIARVAADPALNATAAQPAGTATPAYWRWHGAPRLYYSDYADATLRTLAERVVAATPHPGQAWVIFDNTALGHALDNAATLQTQLRALGAGAAG</sequence>
<evidence type="ECO:0000313" key="1">
    <source>
        <dbReference type="EMBL" id="MCI2261512.1"/>
    </source>
</evidence>
<reference evidence="1" key="2">
    <citation type="submission" date="2022-01" db="EMBL/GenBank/DDBJ databases">
        <authorList>
            <person name="Rana R."/>
            <person name="Patil P.B."/>
        </authorList>
    </citation>
    <scope>NUCLEOTIDE SEQUENCE</scope>
    <source>
        <strain evidence="1">PPL560</strain>
    </source>
</reference>
<dbReference type="RefSeq" id="WP_242159559.1">
    <property type="nucleotide sequence ID" value="NZ_CP131914.1"/>
</dbReference>
<gene>
    <name evidence="1" type="ORF">L3V74_08165</name>
    <name evidence="2" type="ORF">Q7W82_05135</name>
</gene>
<dbReference type="SUPFAM" id="SSF117396">
    <property type="entry name" value="TM1631-like"/>
    <property type="match status" value="1"/>
</dbReference>
<dbReference type="Proteomes" id="UP001430647">
    <property type="component" value="Unassembled WGS sequence"/>
</dbReference>
<organism evidence="2">
    <name type="scientific">Xanthomonas indica</name>
    <dbReference type="NCBI Taxonomy" id="2912242"/>
    <lineage>
        <taxon>Bacteria</taxon>
        <taxon>Pseudomonadati</taxon>
        <taxon>Pseudomonadota</taxon>
        <taxon>Gammaproteobacteria</taxon>
        <taxon>Lysobacterales</taxon>
        <taxon>Lysobacteraceae</taxon>
        <taxon>Xanthomonas</taxon>
    </lineage>
</organism>
<dbReference type="InterPro" id="IPR036520">
    <property type="entry name" value="UPF0759_sf"/>
</dbReference>
<reference evidence="2" key="3">
    <citation type="submission" date="2023-08" db="EMBL/GenBank/DDBJ databases">
        <title>Complete genome sequence of Xanthomonas indica.</title>
        <authorList>
            <person name="Patil P.B."/>
            <person name="Rana R."/>
        </authorList>
    </citation>
    <scope>NUCLEOTIDE SEQUENCE</scope>
    <source>
        <strain evidence="2">PPL560</strain>
    </source>
</reference>
<dbReference type="PANTHER" id="PTHR30348">
    <property type="entry name" value="UNCHARACTERIZED PROTEIN YECE"/>
    <property type="match status" value="1"/>
</dbReference>
<dbReference type="EMBL" id="CP131914">
    <property type="protein sequence ID" value="XCI81545.1"/>
    <property type="molecule type" value="Genomic_DNA"/>
</dbReference>
<dbReference type="Gene3D" id="3.20.20.410">
    <property type="entry name" value="Protein of unknown function UPF0759"/>
    <property type="match status" value="1"/>
</dbReference>